<accession>A0A937DK78</accession>
<evidence type="ECO:0000313" key="3">
    <source>
        <dbReference type="EMBL" id="MBL0765951.1"/>
    </source>
</evidence>
<dbReference type="InterPro" id="IPR050546">
    <property type="entry name" value="Glycosyl_Hydrlase_16"/>
</dbReference>
<dbReference type="PANTHER" id="PTHR10963:SF55">
    <property type="entry name" value="GLYCOSIDE HYDROLASE FAMILY 16 PROTEIN"/>
    <property type="match status" value="1"/>
</dbReference>
<dbReference type="RefSeq" id="WP_201921598.1">
    <property type="nucleotide sequence ID" value="NZ_JAERQG010000003.1"/>
</dbReference>
<name>A0A937DK78_9BACT</name>
<evidence type="ECO:0000313" key="4">
    <source>
        <dbReference type="Proteomes" id="UP000642920"/>
    </source>
</evidence>
<keyword evidence="4" id="KW-1185">Reference proteome</keyword>
<dbReference type="InterPro" id="IPR000757">
    <property type="entry name" value="Beta-glucanase-like"/>
</dbReference>
<dbReference type="PANTHER" id="PTHR10963">
    <property type="entry name" value="GLYCOSYL HYDROLASE-RELATED"/>
    <property type="match status" value="1"/>
</dbReference>
<evidence type="ECO:0000256" key="1">
    <source>
        <dbReference type="ARBA" id="ARBA00006865"/>
    </source>
</evidence>
<evidence type="ECO:0000259" key="2">
    <source>
        <dbReference type="PROSITE" id="PS51762"/>
    </source>
</evidence>
<comment type="caution">
    <text evidence="3">The sequence shown here is derived from an EMBL/GenBank/DDBJ whole genome shotgun (WGS) entry which is preliminary data.</text>
</comment>
<dbReference type="Gene3D" id="2.60.120.200">
    <property type="match status" value="1"/>
</dbReference>
<dbReference type="Proteomes" id="UP000642920">
    <property type="component" value="Unassembled WGS sequence"/>
</dbReference>
<organism evidence="3 4">
    <name type="scientific">Marivirga atlantica</name>
    <dbReference type="NCBI Taxonomy" id="1548457"/>
    <lineage>
        <taxon>Bacteria</taxon>
        <taxon>Pseudomonadati</taxon>
        <taxon>Bacteroidota</taxon>
        <taxon>Cytophagia</taxon>
        <taxon>Cytophagales</taxon>
        <taxon>Marivirgaceae</taxon>
        <taxon>Marivirga</taxon>
    </lineage>
</organism>
<proteinExistence type="inferred from homology"/>
<dbReference type="InterPro" id="IPR013320">
    <property type="entry name" value="ConA-like_dom_sf"/>
</dbReference>
<sequence length="321" mass="37013">MRNNELIKVLVLAVLIALILIKCTDQKTPEPVQEKTDIINEATYYDKIIEGKELGPWRTVFRDDFTDSSSSSINWIFENSRADYNSTQTTDYRASQANYSQWDNREVMELSAVRRGNRFQAGHIKSKIKYGPEQDEEIRFKASLKLLAQDGRNPDGSPRYVNFDQTYGLWPAFWTVDEDGWPTKGEIDIMEGYSYGDSEVFASNIFYGNTVGVNTLSHDNTVHEYDLESDTTNGWHTLEMRLLDDGGSKSIHIFVNDEYVKTYNNETDPNLELRNFTPHIIIFNLNVGHDGTIFDNDLIDGFTKAFYFIDWVEVTKRDLVN</sequence>
<gene>
    <name evidence="3" type="ORF">JKP34_11860</name>
</gene>
<dbReference type="AlphaFoldDB" id="A0A937DK78"/>
<feature type="domain" description="GH16" evidence="2">
    <location>
        <begin position="100"/>
        <end position="320"/>
    </location>
</feature>
<comment type="similarity">
    <text evidence="1">Belongs to the glycosyl hydrolase 16 family.</text>
</comment>
<dbReference type="EMBL" id="JAERQG010000003">
    <property type="protein sequence ID" value="MBL0765951.1"/>
    <property type="molecule type" value="Genomic_DNA"/>
</dbReference>
<dbReference type="SUPFAM" id="SSF49899">
    <property type="entry name" value="Concanavalin A-like lectins/glucanases"/>
    <property type="match status" value="1"/>
</dbReference>
<dbReference type="Pfam" id="PF26113">
    <property type="entry name" value="GH16_XgeA"/>
    <property type="match status" value="1"/>
</dbReference>
<reference evidence="3" key="1">
    <citation type="submission" date="2021-01" db="EMBL/GenBank/DDBJ databases">
        <title>Marivirga sp. nov., isolated from intertidal surface sediments.</title>
        <authorList>
            <person name="Zhang M."/>
        </authorList>
    </citation>
    <scope>NUCLEOTIDE SEQUENCE</scope>
    <source>
        <strain evidence="3">SM1354</strain>
    </source>
</reference>
<dbReference type="PROSITE" id="PS51762">
    <property type="entry name" value="GH16_2"/>
    <property type="match status" value="1"/>
</dbReference>
<protein>
    <submittedName>
        <fullName evidence="3">Family 16 glycosylhydrolase</fullName>
    </submittedName>
</protein>
<dbReference type="GO" id="GO:0004553">
    <property type="term" value="F:hydrolase activity, hydrolyzing O-glycosyl compounds"/>
    <property type="evidence" value="ECO:0007669"/>
    <property type="project" value="InterPro"/>
</dbReference>
<dbReference type="GO" id="GO:0005975">
    <property type="term" value="P:carbohydrate metabolic process"/>
    <property type="evidence" value="ECO:0007669"/>
    <property type="project" value="InterPro"/>
</dbReference>